<evidence type="ECO:0000313" key="2">
    <source>
        <dbReference type="EMBL" id="WAR17287.1"/>
    </source>
</evidence>
<keyword evidence="1" id="KW-1133">Transmembrane helix</keyword>
<dbReference type="EMBL" id="CP111021">
    <property type="protein sequence ID" value="WAR17287.1"/>
    <property type="molecule type" value="Genomic_DNA"/>
</dbReference>
<protein>
    <submittedName>
        <fullName evidence="2">Uncharacterized protein</fullName>
    </submittedName>
</protein>
<proteinExistence type="predicted"/>
<organism evidence="2 3">
    <name type="scientific">Mya arenaria</name>
    <name type="common">Soft-shell clam</name>
    <dbReference type="NCBI Taxonomy" id="6604"/>
    <lineage>
        <taxon>Eukaryota</taxon>
        <taxon>Metazoa</taxon>
        <taxon>Spiralia</taxon>
        <taxon>Lophotrochozoa</taxon>
        <taxon>Mollusca</taxon>
        <taxon>Bivalvia</taxon>
        <taxon>Autobranchia</taxon>
        <taxon>Heteroconchia</taxon>
        <taxon>Euheterodonta</taxon>
        <taxon>Imparidentia</taxon>
        <taxon>Neoheterodontei</taxon>
        <taxon>Myida</taxon>
        <taxon>Myoidea</taxon>
        <taxon>Myidae</taxon>
        <taxon>Mya</taxon>
    </lineage>
</organism>
<reference evidence="2" key="1">
    <citation type="submission" date="2022-11" db="EMBL/GenBank/DDBJ databases">
        <title>Centuries of genome instability and evolution in soft-shell clam transmissible cancer (bioRxiv).</title>
        <authorList>
            <person name="Hart S.F.M."/>
            <person name="Yonemitsu M.A."/>
            <person name="Giersch R.M."/>
            <person name="Beal B.F."/>
            <person name="Arriagada G."/>
            <person name="Davis B.W."/>
            <person name="Ostrander E.A."/>
            <person name="Goff S.P."/>
            <person name="Metzger M.J."/>
        </authorList>
    </citation>
    <scope>NUCLEOTIDE SEQUENCE</scope>
    <source>
        <strain evidence="2">MELC-2E11</strain>
        <tissue evidence="2">Siphon/mantle</tissue>
    </source>
</reference>
<keyword evidence="1" id="KW-0472">Membrane</keyword>
<keyword evidence="1" id="KW-0812">Transmembrane</keyword>
<feature type="transmembrane region" description="Helical" evidence="1">
    <location>
        <begin position="47"/>
        <end position="73"/>
    </location>
</feature>
<name>A0ABY7F537_MYAAR</name>
<keyword evidence="3" id="KW-1185">Reference proteome</keyword>
<accession>A0ABY7F537</accession>
<evidence type="ECO:0000313" key="3">
    <source>
        <dbReference type="Proteomes" id="UP001164746"/>
    </source>
</evidence>
<evidence type="ECO:0000256" key="1">
    <source>
        <dbReference type="SAM" id="Phobius"/>
    </source>
</evidence>
<sequence>MQETERLNNAHVSREAVSVCPNIQTCEGCLMSTATGIRSWAINEANFGMIVIGSLFGAAMVAVIVLVVVIVLLRRAHIKDKDDM</sequence>
<dbReference type="Proteomes" id="UP001164746">
    <property type="component" value="Chromosome 10"/>
</dbReference>
<gene>
    <name evidence="2" type="ORF">MAR_031881</name>
</gene>